<gene>
    <name evidence="1" type="ORF">BJ138DRAFT_1117498</name>
</gene>
<dbReference type="Proteomes" id="UP000790377">
    <property type="component" value="Unassembled WGS sequence"/>
</dbReference>
<protein>
    <submittedName>
        <fullName evidence="1">Uncharacterized protein</fullName>
    </submittedName>
</protein>
<accession>A0ACB8A0E3</accession>
<keyword evidence="2" id="KW-1185">Reference proteome</keyword>
<name>A0ACB8A0E3_9AGAM</name>
<evidence type="ECO:0000313" key="1">
    <source>
        <dbReference type="EMBL" id="KAH7906518.1"/>
    </source>
</evidence>
<comment type="caution">
    <text evidence="1">The sequence shown here is derived from an EMBL/GenBank/DDBJ whole genome shotgun (WGS) entry which is preliminary data.</text>
</comment>
<evidence type="ECO:0000313" key="2">
    <source>
        <dbReference type="Proteomes" id="UP000790377"/>
    </source>
</evidence>
<organism evidence="1 2">
    <name type="scientific">Hygrophoropsis aurantiaca</name>
    <dbReference type="NCBI Taxonomy" id="72124"/>
    <lineage>
        <taxon>Eukaryota</taxon>
        <taxon>Fungi</taxon>
        <taxon>Dikarya</taxon>
        <taxon>Basidiomycota</taxon>
        <taxon>Agaricomycotina</taxon>
        <taxon>Agaricomycetes</taxon>
        <taxon>Agaricomycetidae</taxon>
        <taxon>Boletales</taxon>
        <taxon>Coniophorineae</taxon>
        <taxon>Hygrophoropsidaceae</taxon>
        <taxon>Hygrophoropsis</taxon>
    </lineage>
</organism>
<dbReference type="EMBL" id="MU268008">
    <property type="protein sequence ID" value="KAH7906518.1"/>
    <property type="molecule type" value="Genomic_DNA"/>
</dbReference>
<reference evidence="1" key="1">
    <citation type="journal article" date="2021" name="New Phytol.">
        <title>Evolutionary innovations through gain and loss of genes in the ectomycorrhizal Boletales.</title>
        <authorList>
            <person name="Wu G."/>
            <person name="Miyauchi S."/>
            <person name="Morin E."/>
            <person name="Kuo A."/>
            <person name="Drula E."/>
            <person name="Varga T."/>
            <person name="Kohler A."/>
            <person name="Feng B."/>
            <person name="Cao Y."/>
            <person name="Lipzen A."/>
            <person name="Daum C."/>
            <person name="Hundley H."/>
            <person name="Pangilinan J."/>
            <person name="Johnson J."/>
            <person name="Barry K."/>
            <person name="LaButti K."/>
            <person name="Ng V."/>
            <person name="Ahrendt S."/>
            <person name="Min B."/>
            <person name="Choi I.G."/>
            <person name="Park H."/>
            <person name="Plett J.M."/>
            <person name="Magnuson J."/>
            <person name="Spatafora J.W."/>
            <person name="Nagy L.G."/>
            <person name="Henrissat B."/>
            <person name="Grigoriev I.V."/>
            <person name="Yang Z.L."/>
            <person name="Xu J."/>
            <person name="Martin F.M."/>
        </authorList>
    </citation>
    <scope>NUCLEOTIDE SEQUENCE</scope>
    <source>
        <strain evidence="1">ATCC 28755</strain>
    </source>
</reference>
<sequence length="954" mass="102343">MTAILPFPLYTTPRVKWTTTQEKTINREYPFTLLGEGVQETPDQYVVRTYLQFLWLPESIMPLSLLIPSFRRVSPNETHPSAQGDHPETYARPHPLHALLQPLFLSVRTSAAKYHTELPQILANNGGAGEIEEGMMWFASAYEKFEDKDSDDKGGVNGAGMGMNDDLKEDAEERWRRKWLERLERREIQIQILLYLLKLSLPGPQLPLPPVEVPIPPTSSISVLPTPSTISEETPTASSAAHKKRKIKKKAKTIIPSATERLESFMDKLSMWQLLRSVDTDPAIRGGGGPGSQRNENNADGGRGKEREMDWMQTFCEETVEPQFKSSLPDMCALLRDKIFPHSSLPDDPSDASKATGSKSKSKNKPGSSNIISRSKSTADTNATSTKAKSKVTTTSEASRARSRSLSVSLALDQQQQETRTSTSTIKRAMSREVSMSRGFKPKGSGASKGGNGSGRQTQDNMDVEPVNVKGKQKSDPRISSSGAITLVAATPTKPRVRQLKRSNTGVTTSRTLVGSPSPGPGLSLDVNIGADNPDEDQSSSPYSLRLGMGTSSGSGSSPGFYSGGRSSAADDVGAEGEVDTDIEENGDTSRENTIMDLDKDEEEIWLPSSSPDILLLGISPLRPRAQPGAKAKLFDPSPSPPASPLAPKSKVTTTSEASRARSRSLSVSLALDQQQQETRTSTSTIKRAMSREVSMSRGFKPKGSGASKGGNGSGRQTQDNMDVEPVNVKGKQKSDPRISSSGAITLVAATPTKPRVRQLKRSNTGVTTSRTLVGSPSPGPSLSLDVDIGADNPDEDQSSSPYSLRLGMGTSSGSGSSPGFYSGGRSSAADDVGAEGEVDTDIEENGDTSRENTIMDLDKDEEEIWLPSSSPDILLLGISPLRPRAQPGAKAKLFDPSPSPPASPLARSAGRNEARSLKRIASASMDTGAERAFDDAPTKAGSGLHAGKRTRIR</sequence>
<proteinExistence type="predicted"/>